<organism evidence="4 5">
    <name type="scientific">Renibacterium salmoninarum (strain ATCC 33209 / DSM 20767 / JCM 11484 / NBRC 15589 / NCIMB 2235)</name>
    <dbReference type="NCBI Taxonomy" id="288705"/>
    <lineage>
        <taxon>Bacteria</taxon>
        <taxon>Bacillati</taxon>
        <taxon>Actinomycetota</taxon>
        <taxon>Actinomycetes</taxon>
        <taxon>Micrococcales</taxon>
        <taxon>Micrococcaceae</taxon>
        <taxon>Renibacterium</taxon>
    </lineage>
</organism>
<dbReference type="PANTHER" id="PTHR37299:SF1">
    <property type="entry name" value="STAGE 0 SPORULATION PROTEIN A HOMOLOG"/>
    <property type="match status" value="1"/>
</dbReference>
<evidence type="ECO:0000259" key="2">
    <source>
        <dbReference type="PROSITE" id="PS50110"/>
    </source>
</evidence>
<dbReference type="SMART" id="SM00448">
    <property type="entry name" value="REC"/>
    <property type="match status" value="1"/>
</dbReference>
<feature type="modified residue" description="4-aspartylphosphate" evidence="1">
    <location>
        <position position="76"/>
    </location>
</feature>
<dbReference type="GO" id="GO:0000156">
    <property type="term" value="F:phosphorelay response regulator activity"/>
    <property type="evidence" value="ECO:0007669"/>
    <property type="project" value="InterPro"/>
</dbReference>
<feature type="domain" description="Response regulatory" evidence="2">
    <location>
        <begin position="25"/>
        <end position="141"/>
    </location>
</feature>
<evidence type="ECO:0000313" key="4">
    <source>
        <dbReference type="EMBL" id="ABY22287.1"/>
    </source>
</evidence>
<dbReference type="AlphaFoldDB" id="A9WL18"/>
<dbReference type="InterPro" id="IPR007492">
    <property type="entry name" value="LytTR_DNA-bd_dom"/>
</dbReference>
<dbReference type="EMBL" id="CP000910">
    <property type="protein sequence ID" value="ABY22287.1"/>
    <property type="molecule type" value="Genomic_DNA"/>
</dbReference>
<dbReference type="HOGENOM" id="CLU_000445_14_1_11"/>
<dbReference type="Gene3D" id="3.40.50.2300">
    <property type="match status" value="1"/>
</dbReference>
<dbReference type="STRING" id="288705.RSal33209_0538"/>
<sequence length="266" mass="29501">MLRSMVSVDDSLTAPERGERAGKLAVIVADDEQPAVRELAYLLGQDDRIGAIYSSISGTEVLQLLDAHQIDALFLDIHMPGLSGLDLAKVINKFSRAEQPAIVFVTADEDRAVEAFELAAVDYLLKPVRTEPLAESVRRITEQLQFPEQMAQTDDLITVDQGGITKLIRKSEIRYVQAQGDYARLHTADASFLIRVPLSELEEQWQSAGFLRIHRSYLISMPHVSQLQMSRGSASVRIGDASLPVSRRHLPGLRGKMAESRPRSRG</sequence>
<dbReference type="GO" id="GO:0003677">
    <property type="term" value="F:DNA binding"/>
    <property type="evidence" value="ECO:0007669"/>
    <property type="project" value="InterPro"/>
</dbReference>
<feature type="domain" description="HTH LytTR-type" evidence="3">
    <location>
        <begin position="157"/>
        <end position="259"/>
    </location>
</feature>
<dbReference type="Pfam" id="PF00072">
    <property type="entry name" value="Response_reg"/>
    <property type="match status" value="1"/>
</dbReference>
<dbReference type="SUPFAM" id="SSF52172">
    <property type="entry name" value="CheY-like"/>
    <property type="match status" value="1"/>
</dbReference>
<keyword evidence="1" id="KW-0597">Phosphoprotein</keyword>
<keyword evidence="5" id="KW-1185">Reference proteome</keyword>
<dbReference type="InterPro" id="IPR046947">
    <property type="entry name" value="LytR-like"/>
</dbReference>
<accession>A9WL18</accession>
<name>A9WL18_RENSM</name>
<dbReference type="KEGG" id="rsa:RSal33209_0538"/>
<evidence type="ECO:0000256" key="1">
    <source>
        <dbReference type="PROSITE-ProRule" id="PRU00169"/>
    </source>
</evidence>
<dbReference type="Gene3D" id="2.40.50.1020">
    <property type="entry name" value="LytTr DNA-binding domain"/>
    <property type="match status" value="1"/>
</dbReference>
<dbReference type="PROSITE" id="PS50110">
    <property type="entry name" value="RESPONSE_REGULATORY"/>
    <property type="match status" value="1"/>
</dbReference>
<dbReference type="PANTHER" id="PTHR37299">
    <property type="entry name" value="TRANSCRIPTIONAL REGULATOR-RELATED"/>
    <property type="match status" value="1"/>
</dbReference>
<dbReference type="InterPro" id="IPR001789">
    <property type="entry name" value="Sig_transdc_resp-reg_receiver"/>
</dbReference>
<dbReference type="InterPro" id="IPR011006">
    <property type="entry name" value="CheY-like_superfamily"/>
</dbReference>
<dbReference type="Proteomes" id="UP000002007">
    <property type="component" value="Chromosome"/>
</dbReference>
<evidence type="ECO:0000259" key="3">
    <source>
        <dbReference type="PROSITE" id="PS50930"/>
    </source>
</evidence>
<dbReference type="eggNOG" id="COG3279">
    <property type="taxonomic scope" value="Bacteria"/>
</dbReference>
<evidence type="ECO:0000313" key="5">
    <source>
        <dbReference type="Proteomes" id="UP000002007"/>
    </source>
</evidence>
<dbReference type="PROSITE" id="PS50930">
    <property type="entry name" value="HTH_LYTTR"/>
    <property type="match status" value="1"/>
</dbReference>
<proteinExistence type="predicted"/>
<gene>
    <name evidence="4" type="ordered locus">RSal33209_0538</name>
</gene>
<dbReference type="SMART" id="SM00850">
    <property type="entry name" value="LytTR"/>
    <property type="match status" value="1"/>
</dbReference>
<reference evidence="5" key="1">
    <citation type="journal article" date="2008" name="J. Bacteriol.">
        <title>Genome sequence of the fish pathogen Renibacterium salmoninarum suggests reductive evolution away from an environmental Arthrobacter ancestor.</title>
        <authorList>
            <person name="Wiens G.D."/>
            <person name="Rockey D.D."/>
            <person name="Wu Z."/>
            <person name="Chang J."/>
            <person name="Levy R."/>
            <person name="Crane S."/>
            <person name="Chen D.S."/>
            <person name="Capri G.R."/>
            <person name="Burnett J.R."/>
            <person name="Sudheesh P.S."/>
            <person name="Schipma M.J."/>
            <person name="Burd H."/>
            <person name="Bhattacharyya A."/>
            <person name="Rhodes L.D."/>
            <person name="Kaul R."/>
            <person name="Strom M.S."/>
        </authorList>
    </citation>
    <scope>NUCLEOTIDE SEQUENCE [LARGE SCALE GENOMIC DNA]</scope>
    <source>
        <strain evidence="5">ATCC 33209 / DSM 20767 / JCM 11484 / NBRC 15589 / NCIMB 2235</strain>
    </source>
</reference>
<dbReference type="Pfam" id="PF04397">
    <property type="entry name" value="LytTR"/>
    <property type="match status" value="1"/>
</dbReference>
<protein>
    <submittedName>
        <fullName evidence="4">Two-component response regulator</fullName>
    </submittedName>
</protein>